<dbReference type="eggNOG" id="COG0228">
    <property type="taxonomic scope" value="Bacteria"/>
</dbReference>
<dbReference type="HOGENOM" id="CLU_100590_5_0_0"/>
<evidence type="ECO:0000256" key="3">
    <source>
        <dbReference type="HAMAP-Rule" id="MF_00385"/>
    </source>
</evidence>
<reference evidence="4 5" key="1">
    <citation type="journal article" date="2012" name="J. Bacteriol.">
        <title>Complete Genome Sequence of Leptospirillum ferrooxidans Strain C2-3, Isolated from a Fresh Volcanic Ash Deposit on the Island of Miyake, Japan.</title>
        <authorList>
            <person name="Fujimura R."/>
            <person name="Sato Y."/>
            <person name="Nishizawa T."/>
            <person name="Oshima K."/>
            <person name="Kim S.-W."/>
            <person name="Hattori M."/>
            <person name="Kamijo T."/>
            <person name="Ohta H."/>
        </authorList>
    </citation>
    <scope>NUCLEOTIDE SEQUENCE [LARGE SCALE GENOMIC DNA]</scope>
    <source>
        <strain evidence="4 5">C2-3</strain>
    </source>
</reference>
<gene>
    <name evidence="3" type="primary">rpsP</name>
    <name evidence="4" type="ordered locus">LFE_1528</name>
</gene>
<dbReference type="GO" id="GO:0015935">
    <property type="term" value="C:small ribosomal subunit"/>
    <property type="evidence" value="ECO:0007669"/>
    <property type="project" value="TreeGrafter"/>
</dbReference>
<dbReference type="GO" id="GO:0005737">
    <property type="term" value="C:cytoplasm"/>
    <property type="evidence" value="ECO:0007669"/>
    <property type="project" value="UniProtKB-ARBA"/>
</dbReference>
<dbReference type="NCBIfam" id="TIGR00002">
    <property type="entry name" value="S16"/>
    <property type="match status" value="1"/>
</dbReference>
<keyword evidence="5" id="KW-1185">Reference proteome</keyword>
<dbReference type="Proteomes" id="UP000007382">
    <property type="component" value="Chromosome"/>
</dbReference>
<dbReference type="RefSeq" id="WP_014449697.1">
    <property type="nucleotide sequence ID" value="NC_017094.1"/>
</dbReference>
<accession>I0IPL1</accession>
<dbReference type="InterPro" id="IPR023803">
    <property type="entry name" value="Ribosomal_bS16_dom_sf"/>
</dbReference>
<keyword evidence="1 3" id="KW-0689">Ribosomal protein</keyword>
<evidence type="ECO:0000313" key="4">
    <source>
        <dbReference type="EMBL" id="BAM07210.1"/>
    </source>
</evidence>
<dbReference type="InterPro" id="IPR000307">
    <property type="entry name" value="Ribosomal_bS16"/>
</dbReference>
<organism evidence="4 5">
    <name type="scientific">Leptospirillum ferrooxidans (strain C2-3)</name>
    <dbReference type="NCBI Taxonomy" id="1162668"/>
    <lineage>
        <taxon>Bacteria</taxon>
        <taxon>Pseudomonadati</taxon>
        <taxon>Nitrospirota</taxon>
        <taxon>Nitrospiria</taxon>
        <taxon>Nitrospirales</taxon>
        <taxon>Nitrospiraceae</taxon>
        <taxon>Leptospirillum</taxon>
    </lineage>
</organism>
<dbReference type="Pfam" id="PF00886">
    <property type="entry name" value="Ribosomal_S16"/>
    <property type="match status" value="1"/>
</dbReference>
<dbReference type="EMBL" id="AP012342">
    <property type="protein sequence ID" value="BAM07210.1"/>
    <property type="molecule type" value="Genomic_DNA"/>
</dbReference>
<dbReference type="Gene3D" id="3.30.1320.10">
    <property type="match status" value="1"/>
</dbReference>
<evidence type="ECO:0000256" key="2">
    <source>
        <dbReference type="ARBA" id="ARBA00023274"/>
    </source>
</evidence>
<dbReference type="HAMAP" id="MF_00385">
    <property type="entry name" value="Ribosomal_bS16"/>
    <property type="match status" value="1"/>
</dbReference>
<sequence>MSVRIRLSRLGRKKSPVYRIVVADSRCPRDGRFLDIVGAYSPRDNDQVTFKTEKLESWLQKGAMPTDTVARLIRKAKP</sequence>
<dbReference type="GO" id="GO:0003735">
    <property type="term" value="F:structural constituent of ribosome"/>
    <property type="evidence" value="ECO:0007669"/>
    <property type="project" value="InterPro"/>
</dbReference>
<dbReference type="PANTHER" id="PTHR12919">
    <property type="entry name" value="30S RIBOSOMAL PROTEIN S16"/>
    <property type="match status" value="1"/>
</dbReference>
<dbReference type="GO" id="GO:0006412">
    <property type="term" value="P:translation"/>
    <property type="evidence" value="ECO:0007669"/>
    <property type="project" value="UniProtKB-UniRule"/>
</dbReference>
<reference evidence="5" key="2">
    <citation type="submission" date="2012-03" db="EMBL/GenBank/DDBJ databases">
        <title>The complete genome sequence of the pioneer microbe on fresh volcanic deposit, Leptospirillum ferrooxidans strain C2-3.</title>
        <authorList>
            <person name="Fujimura R."/>
            <person name="Sato Y."/>
            <person name="Nishizawa T."/>
            <person name="Nanba K."/>
            <person name="Oshima K."/>
            <person name="Hattori M."/>
            <person name="Kamijo T."/>
            <person name="Ohta H."/>
        </authorList>
    </citation>
    <scope>NUCLEOTIDE SEQUENCE [LARGE SCALE GENOMIC DNA]</scope>
    <source>
        <strain evidence="5">C2-3</strain>
    </source>
</reference>
<dbReference type="PANTHER" id="PTHR12919:SF20">
    <property type="entry name" value="SMALL RIBOSOMAL SUBUNIT PROTEIN BS16M"/>
    <property type="match status" value="1"/>
</dbReference>
<comment type="similarity">
    <text evidence="3">Belongs to the bacterial ribosomal protein bS16 family.</text>
</comment>
<evidence type="ECO:0000313" key="5">
    <source>
        <dbReference type="Proteomes" id="UP000007382"/>
    </source>
</evidence>
<dbReference type="SUPFAM" id="SSF54565">
    <property type="entry name" value="Ribosomal protein S16"/>
    <property type="match status" value="1"/>
</dbReference>
<dbReference type="AlphaFoldDB" id="I0IPL1"/>
<dbReference type="KEGG" id="lfc:LFE_1528"/>
<protein>
    <recommendedName>
        <fullName evidence="3">Small ribosomal subunit protein bS16</fullName>
    </recommendedName>
</protein>
<dbReference type="PATRIC" id="fig|1162668.3.peg.1813"/>
<evidence type="ECO:0000256" key="1">
    <source>
        <dbReference type="ARBA" id="ARBA00022980"/>
    </source>
</evidence>
<dbReference type="PROSITE" id="PS00732">
    <property type="entry name" value="RIBOSOMAL_S16"/>
    <property type="match status" value="1"/>
</dbReference>
<dbReference type="STRING" id="1162668.LFE_1528"/>
<keyword evidence="2 3" id="KW-0687">Ribonucleoprotein</keyword>
<dbReference type="OrthoDB" id="9807878at2"/>
<name>I0IPL1_LEPFC</name>
<proteinExistence type="inferred from homology"/>
<dbReference type="InterPro" id="IPR020592">
    <property type="entry name" value="Ribosomal_bS16_CS"/>
</dbReference>